<evidence type="ECO:0000259" key="16">
    <source>
        <dbReference type="Pfam" id="PF00155"/>
    </source>
</evidence>
<dbReference type="Proteomes" id="UP000179935">
    <property type="component" value="Unassembled WGS sequence"/>
</dbReference>
<comment type="catalytic activity">
    <reaction evidence="10">
        <text>N-succinyl-(2S,6S)-2,6-diaminopimelate + 2-oxoglutarate = (S)-2-succinylamino-6-oxoheptanedioate + L-glutamate</text>
        <dbReference type="Rhea" id="RHEA:11960"/>
        <dbReference type="ChEBI" id="CHEBI:15685"/>
        <dbReference type="ChEBI" id="CHEBI:16810"/>
        <dbReference type="ChEBI" id="CHEBI:29985"/>
        <dbReference type="ChEBI" id="CHEBI:58087"/>
        <dbReference type="EC" id="2.6.1.17"/>
    </reaction>
</comment>
<dbReference type="Gene3D" id="3.90.1150.10">
    <property type="entry name" value="Aspartate Aminotransferase, domain 1"/>
    <property type="match status" value="1"/>
</dbReference>
<comment type="caution">
    <text evidence="17">The sequence shown here is derived from an EMBL/GenBank/DDBJ whole genome shotgun (WGS) entry which is preliminary data.</text>
</comment>
<accession>A0A1S2P1N9</accession>
<reference evidence="17 18" key="1">
    <citation type="submission" date="2016-10" db="EMBL/GenBank/DDBJ databases">
        <title>Genome sequence of Streptomyces sp. MUSC 93.</title>
        <authorList>
            <person name="Lee L.-H."/>
            <person name="Ser H.-L."/>
            <person name="Law J.W.-F."/>
        </authorList>
    </citation>
    <scope>NUCLEOTIDE SEQUENCE [LARGE SCALE GENOMIC DNA]</scope>
    <source>
        <strain evidence="17 18">MUSC 93</strain>
    </source>
</reference>
<evidence type="ECO:0000256" key="9">
    <source>
        <dbReference type="ARBA" id="ARBA00022898"/>
    </source>
</evidence>
<dbReference type="RefSeq" id="WP_071368543.1">
    <property type="nucleotide sequence ID" value="NZ_MLYP01000063.1"/>
</dbReference>
<dbReference type="EC" id="2.6.1.17" evidence="13"/>
<dbReference type="CDD" id="cd00609">
    <property type="entry name" value="AAT_like"/>
    <property type="match status" value="1"/>
</dbReference>
<dbReference type="Gene3D" id="3.40.640.10">
    <property type="entry name" value="Type I PLP-dependent aspartate aminotransferase-like (Major domain)"/>
    <property type="match status" value="1"/>
</dbReference>
<comment type="similarity">
    <text evidence="3">Belongs to the class-III pyridoxal-phosphate-dependent aminotransferase family.</text>
</comment>
<evidence type="ECO:0000256" key="15">
    <source>
        <dbReference type="ARBA" id="ARBA00078668"/>
    </source>
</evidence>
<dbReference type="InterPro" id="IPR015424">
    <property type="entry name" value="PyrdxlP-dep_Trfase"/>
</dbReference>
<keyword evidence="8 17" id="KW-0808">Transferase</keyword>
<evidence type="ECO:0000256" key="8">
    <source>
        <dbReference type="ARBA" id="ARBA00022679"/>
    </source>
</evidence>
<keyword evidence="5" id="KW-0963">Cytoplasm</keyword>
<feature type="domain" description="Aminotransferase class I/classII large" evidence="16">
    <location>
        <begin position="35"/>
        <end position="394"/>
    </location>
</feature>
<dbReference type="SUPFAM" id="SSF53383">
    <property type="entry name" value="PLP-dependent transferases"/>
    <property type="match status" value="1"/>
</dbReference>
<keyword evidence="6 17" id="KW-0032">Aminotransferase</keyword>
<keyword evidence="18" id="KW-1185">Reference proteome</keyword>
<comment type="function">
    <text evidence="11">Involved in the lysine biosynthetic pathways. It catalyzes the transfer of an amino group from L-glutamate to N-succinyl-2-l-amino-6-oxoheptanedioate (N-succinyl-2-l-amino-6-ketopimelate) in a PLP-dependent reaction, yielding as products N-succinyl-l-2,6-diaminoheptanedioate (N-succinyl-diaminopimelate) and 2-oxoglutarate.</text>
</comment>
<evidence type="ECO:0000313" key="17">
    <source>
        <dbReference type="EMBL" id="OIJ87647.1"/>
    </source>
</evidence>
<evidence type="ECO:0000256" key="2">
    <source>
        <dbReference type="ARBA" id="ARBA00004496"/>
    </source>
</evidence>
<name>A0A1S2P1N9_9ACTN</name>
<dbReference type="EMBL" id="MLYP01000063">
    <property type="protein sequence ID" value="OIJ87647.1"/>
    <property type="molecule type" value="Genomic_DNA"/>
</dbReference>
<dbReference type="InterPro" id="IPR004839">
    <property type="entry name" value="Aminotransferase_I/II_large"/>
</dbReference>
<evidence type="ECO:0000256" key="13">
    <source>
        <dbReference type="ARBA" id="ARBA00066978"/>
    </source>
</evidence>
<protein>
    <recommendedName>
        <fullName evidence="14">Probable N-succinyldiaminopimelate aminotransferase DapC</fullName>
        <ecNumber evidence="13">2.6.1.17</ecNumber>
    </recommendedName>
    <alternativeName>
        <fullName evidence="15">DAP-AT</fullName>
    </alternativeName>
</protein>
<comment type="subunit">
    <text evidence="4">Homodimer.</text>
</comment>
<dbReference type="AlphaFoldDB" id="A0A1S2P1N9"/>
<dbReference type="GO" id="GO:0008652">
    <property type="term" value="P:amino acid biosynthetic process"/>
    <property type="evidence" value="ECO:0007669"/>
    <property type="project" value="UniProtKB-KW"/>
</dbReference>
<evidence type="ECO:0000256" key="12">
    <source>
        <dbReference type="ARBA" id="ARBA00060594"/>
    </source>
</evidence>
<evidence type="ECO:0000313" key="18">
    <source>
        <dbReference type="Proteomes" id="UP000179935"/>
    </source>
</evidence>
<evidence type="ECO:0000256" key="4">
    <source>
        <dbReference type="ARBA" id="ARBA00011738"/>
    </source>
</evidence>
<dbReference type="PANTHER" id="PTHR43807:SF20">
    <property type="entry name" value="FI04487P"/>
    <property type="match status" value="1"/>
</dbReference>
<comment type="cofactor">
    <cofactor evidence="1">
        <name>pyridoxal 5'-phosphate</name>
        <dbReference type="ChEBI" id="CHEBI:597326"/>
    </cofactor>
</comment>
<dbReference type="GO" id="GO:0030170">
    <property type="term" value="F:pyridoxal phosphate binding"/>
    <property type="evidence" value="ECO:0007669"/>
    <property type="project" value="InterPro"/>
</dbReference>
<dbReference type="GO" id="GO:0005737">
    <property type="term" value="C:cytoplasm"/>
    <property type="evidence" value="ECO:0007669"/>
    <property type="project" value="UniProtKB-SubCell"/>
</dbReference>
<evidence type="ECO:0000256" key="7">
    <source>
        <dbReference type="ARBA" id="ARBA00022605"/>
    </source>
</evidence>
<dbReference type="STRING" id="1428652.BIV24_24215"/>
<evidence type="ECO:0000256" key="3">
    <source>
        <dbReference type="ARBA" id="ARBA00008954"/>
    </source>
</evidence>
<evidence type="ECO:0000256" key="1">
    <source>
        <dbReference type="ARBA" id="ARBA00001933"/>
    </source>
</evidence>
<dbReference type="NCBIfam" id="NF005855">
    <property type="entry name" value="PRK07777.1"/>
    <property type="match status" value="1"/>
</dbReference>
<dbReference type="InterPro" id="IPR051326">
    <property type="entry name" value="Kynurenine-oxoglutarate_AT"/>
</dbReference>
<evidence type="ECO:0000256" key="5">
    <source>
        <dbReference type="ARBA" id="ARBA00022490"/>
    </source>
</evidence>
<sequence>MAVMTSSARPLLNRRLAEFGTTIFAEMSALALSTKSINLGQGFPDTDGPEEIREAAVRALRDGLGNQYPPGPGVPELRTAVAAHQQRRYGLRHDPDTEVLVTAGATEAIAATLLALVEPGDEVIALEPYYDSYAACIAMAGGRRVPVTLRPQHGENAGFRLDLDELRDAVTDRTRLLLINTPHNPTGTVLTPDELRAIADLAVERDLLVVTDEVYEHLVFDDAEHLPLATFPGMRERTVTIGSAGKTFSFTGWKVGWVTAAPELVAAVRSAKQFLTYVSSGPFQYAVAEALALPDTYFEALRADLRAKRDLLASGLAEAGFEVFRPAGTYFITTDIRPLGESDGFAFCRALPERAGVVAIPNAVFYDHRETGAPFVRFAFCKRTEVLEEAVRRLKASAG</sequence>
<gene>
    <name evidence="17" type="ORF">BIV24_24215</name>
</gene>
<dbReference type="FunFam" id="3.40.640.10:FF:000076">
    <property type="entry name" value="N-succinyldiaminopimelate aminotransferase DapC"/>
    <property type="match status" value="1"/>
</dbReference>
<evidence type="ECO:0000256" key="14">
    <source>
        <dbReference type="ARBA" id="ARBA00073795"/>
    </source>
</evidence>
<dbReference type="PANTHER" id="PTHR43807">
    <property type="entry name" value="FI04487P"/>
    <property type="match status" value="1"/>
</dbReference>
<proteinExistence type="inferred from homology"/>
<comment type="pathway">
    <text evidence="12">Amino-acid biosynthesis; L-lysine biosynthesis via DAP pathway; LL-2,6-diaminopimelate from (S)-tetrahydrodipicolinate (succinylase route): step 2/3.</text>
</comment>
<dbReference type="GO" id="GO:0016212">
    <property type="term" value="F:kynurenine-oxoglutarate transaminase activity"/>
    <property type="evidence" value="ECO:0007669"/>
    <property type="project" value="TreeGrafter"/>
</dbReference>
<evidence type="ECO:0000256" key="11">
    <source>
        <dbReference type="ARBA" id="ARBA00055496"/>
    </source>
</evidence>
<dbReference type="GO" id="GO:0009016">
    <property type="term" value="F:succinyldiaminopimelate transaminase activity"/>
    <property type="evidence" value="ECO:0007669"/>
    <property type="project" value="UniProtKB-EC"/>
</dbReference>
<dbReference type="OrthoDB" id="9763453at2"/>
<dbReference type="InterPro" id="IPR015422">
    <property type="entry name" value="PyrdxlP-dep_Trfase_small"/>
</dbReference>
<comment type="subcellular location">
    <subcellularLocation>
        <location evidence="2">Cytoplasm</location>
    </subcellularLocation>
</comment>
<keyword evidence="7" id="KW-0028">Amino-acid biosynthesis</keyword>
<evidence type="ECO:0000256" key="10">
    <source>
        <dbReference type="ARBA" id="ARBA00051121"/>
    </source>
</evidence>
<evidence type="ECO:0000256" key="6">
    <source>
        <dbReference type="ARBA" id="ARBA00022576"/>
    </source>
</evidence>
<dbReference type="Pfam" id="PF00155">
    <property type="entry name" value="Aminotran_1_2"/>
    <property type="match status" value="1"/>
</dbReference>
<keyword evidence="9" id="KW-0663">Pyridoxal phosphate</keyword>
<dbReference type="InterPro" id="IPR015421">
    <property type="entry name" value="PyrdxlP-dep_Trfase_major"/>
</dbReference>
<organism evidence="17 18">
    <name type="scientific">Streptomyces colonosanans</name>
    <dbReference type="NCBI Taxonomy" id="1428652"/>
    <lineage>
        <taxon>Bacteria</taxon>
        <taxon>Bacillati</taxon>
        <taxon>Actinomycetota</taxon>
        <taxon>Actinomycetes</taxon>
        <taxon>Kitasatosporales</taxon>
        <taxon>Streptomycetaceae</taxon>
        <taxon>Streptomyces</taxon>
    </lineage>
</organism>